<feature type="compositionally biased region" description="Basic and acidic residues" evidence="1">
    <location>
        <begin position="147"/>
        <end position="156"/>
    </location>
</feature>
<dbReference type="AlphaFoldDB" id="A0A1I2UQF6"/>
<feature type="compositionally biased region" description="Basic and acidic residues" evidence="1">
    <location>
        <begin position="519"/>
        <end position="535"/>
    </location>
</feature>
<keyword evidence="3" id="KW-1185">Reference proteome</keyword>
<feature type="region of interest" description="Disordered" evidence="1">
    <location>
        <begin position="191"/>
        <end position="212"/>
    </location>
</feature>
<feature type="region of interest" description="Disordered" evidence="1">
    <location>
        <begin position="504"/>
        <end position="535"/>
    </location>
</feature>
<protein>
    <submittedName>
        <fullName evidence="2">Uncharacterized protein</fullName>
    </submittedName>
</protein>
<evidence type="ECO:0000256" key="1">
    <source>
        <dbReference type="SAM" id="MobiDB-lite"/>
    </source>
</evidence>
<dbReference type="OrthoDB" id="242565at2157"/>
<dbReference type="STRING" id="553467.SAMN04488063_2958"/>
<feature type="compositionally biased region" description="Polar residues" evidence="1">
    <location>
        <begin position="443"/>
        <end position="463"/>
    </location>
</feature>
<feature type="region of interest" description="Disordered" evidence="1">
    <location>
        <begin position="433"/>
        <end position="484"/>
    </location>
</feature>
<reference evidence="3" key="1">
    <citation type="submission" date="2016-10" db="EMBL/GenBank/DDBJ databases">
        <authorList>
            <person name="Varghese N."/>
            <person name="Submissions S."/>
        </authorList>
    </citation>
    <scope>NUCLEOTIDE SEQUENCE [LARGE SCALE GENOMIC DNA]</scope>
    <source>
        <strain evidence="3">CGMCC 1.7739</strain>
    </source>
</reference>
<name>A0A1I2UQF6_9EURY</name>
<proteinExistence type="predicted"/>
<dbReference type="Proteomes" id="UP000198876">
    <property type="component" value="Unassembled WGS sequence"/>
</dbReference>
<feature type="region of interest" description="Disordered" evidence="1">
    <location>
        <begin position="128"/>
        <end position="156"/>
    </location>
</feature>
<sequence>MGVVSARTFERWLRRLDSERLRGFVSDLYAAAGRDVRRRADGTLVLAESGQTVVTVDARLRLRTPRIPADADIVVAASPSRRLVGRAAESGVTLLGPTDLREMALYGVDRDDCERLFRRYFDESPVVERSNGGADGRTPDAAGADADAARGSDGRWDPVREEPLSSLLVVALAALVVAAALLGPVGPGADDADEPAVEAGTAEAADADDGLFPPGVGPTGVVSAETLATAHADAVTGRSYQLIVRQSGSGAWAGRTWDRAYQRADVAGPTNYHYSVTGYRSTDDGDDELVQYSMYADGRDNYVFIEDGDNRSFVRYSVRTDEAGHGPFENRAARAIERYLDATRTNVTRENWSVQPYRIVATGTPESVDDAERIVDYRAEAHVGADGFVSRLTVAYGVRIDDEVENVSFRMEYVQMDVQTVRPPSWYDEARNATLKSEPTPVRASSATPRNESSSASPTPNGSATETTRADETARPTATSPTAASVRVADRLAVARFGRLAPRFGLPAAAASGNADVIPPERQRGDNESGRFFRR</sequence>
<dbReference type="EMBL" id="FOOQ01000004">
    <property type="protein sequence ID" value="SFG79230.1"/>
    <property type="molecule type" value="Genomic_DNA"/>
</dbReference>
<gene>
    <name evidence="2" type="ORF">SAMN04488063_2958</name>
</gene>
<dbReference type="RefSeq" id="WP_092893331.1">
    <property type="nucleotide sequence ID" value="NZ_FOOQ01000004.1"/>
</dbReference>
<accession>A0A1I2UQF6</accession>
<organism evidence="2 3">
    <name type="scientific">Halopelagius inordinatus</name>
    <dbReference type="NCBI Taxonomy" id="553467"/>
    <lineage>
        <taxon>Archaea</taxon>
        <taxon>Methanobacteriati</taxon>
        <taxon>Methanobacteriota</taxon>
        <taxon>Stenosarchaea group</taxon>
        <taxon>Halobacteria</taxon>
        <taxon>Halobacteriales</taxon>
        <taxon>Haloferacaceae</taxon>
    </lineage>
</organism>
<evidence type="ECO:0000313" key="3">
    <source>
        <dbReference type="Proteomes" id="UP000198876"/>
    </source>
</evidence>
<evidence type="ECO:0000313" key="2">
    <source>
        <dbReference type="EMBL" id="SFG79230.1"/>
    </source>
</evidence>
<feature type="compositionally biased region" description="Low complexity" evidence="1">
    <location>
        <begin position="475"/>
        <end position="484"/>
    </location>
</feature>